<dbReference type="Pfam" id="PF00009">
    <property type="entry name" value="GTP_EFTU"/>
    <property type="match status" value="1"/>
</dbReference>
<dbReference type="EC" id="3.6.5.-" evidence="3"/>
<evidence type="ECO:0000256" key="3">
    <source>
        <dbReference type="HAMAP-Rule" id="MF_00849"/>
    </source>
</evidence>
<dbReference type="InterPro" id="IPR005225">
    <property type="entry name" value="Small_GTP-bd"/>
</dbReference>
<dbReference type="NCBIfam" id="TIGR01394">
    <property type="entry name" value="TypA_BipA"/>
    <property type="match status" value="1"/>
</dbReference>
<dbReference type="GO" id="GO:0043022">
    <property type="term" value="F:ribosome binding"/>
    <property type="evidence" value="ECO:0007669"/>
    <property type="project" value="UniProtKB-UniRule"/>
</dbReference>
<comment type="function">
    <text evidence="3">A 50S ribosomal subunit assembly protein with GTPase activity, required for 50S subunit assembly at low temperatures, may also play a role in translation. Binds GTP and analogs. Binds the 70S ribosome between the 30S and 50S subunits, in a similar position as ribosome-bound EF-G; it contacts a number of ribosomal proteins, both rRNAs and the A-site tRNA.</text>
</comment>
<dbReference type="FunFam" id="3.30.70.240:FF:000002">
    <property type="entry name" value="GTP-binding protein TypA"/>
    <property type="match status" value="1"/>
</dbReference>
<dbReference type="CDD" id="cd03710">
    <property type="entry name" value="BipA_TypA_C"/>
    <property type="match status" value="1"/>
</dbReference>
<sequence length="635" mass="68331">MNDVNFRNVAIVAHVDHGKTTLVDAMLRQSGALTHRGDDTTERIMDSGDLEREKGITILAKNTAVHRHHDDGSVTIINVIDTPGHADFGGEVERGLSMVDGVVLLVDASEGPLPQTRFVLRKALGAHLPVILVVNKTDRPDARIAEVVSASHDLLLDVADDLAASDPGAQKAAEHALGLPTLYASGRAGVASTVAPADGQVPDGQNLDPLFDVLLEHIPAPSGNPDAPLQALVTNLDASAFLGRLALIRVYNGRLRKGQTVAWMRQIDGAPVITNAKITELLATVGVERSPTDEAVAGDIVAVAGLPEIMIGDTLAYPEHAHALPRITVDEPAISVTIGTNTSPLAGKVSGHKLTARMVRNRLDQELVGNVSIRVVDIGRPDAWEVQGRGELALAILVEQMRREGFELTVGKPQVVTKTIDGKLHEPFEALTIDCPEEFVGAITQLMAARKGRMEEMANHAAGWVRMDFIVPSRGLIGFRTDFLTLTRGTGIANAVFDGYRPWAGEIRARHTGSLVSDRSGSITPFALIQLADRGQFFVEPGEPTYEGQVVGINPRAEDLDINVTREKKLTNMRSSTADVMETLAKPIQLDLEQAMEFCGSDECVEVTPEVVRVRKVELNAAQRLRAKARAKARG</sequence>
<dbReference type="Gene3D" id="2.40.30.10">
    <property type="entry name" value="Translation factors"/>
    <property type="match status" value="1"/>
</dbReference>
<dbReference type="CDD" id="cd03691">
    <property type="entry name" value="BipA_TypA_II"/>
    <property type="match status" value="1"/>
</dbReference>
<keyword evidence="3" id="KW-0820">tRNA-binding</keyword>
<dbReference type="CDD" id="cd01891">
    <property type="entry name" value="TypA_BipA"/>
    <property type="match status" value="1"/>
</dbReference>
<dbReference type="InterPro" id="IPR035647">
    <property type="entry name" value="EFG_III/V"/>
</dbReference>
<evidence type="ECO:0000256" key="2">
    <source>
        <dbReference type="ARBA" id="ARBA00023134"/>
    </source>
</evidence>
<feature type="binding site" evidence="3">
    <location>
        <begin position="16"/>
        <end position="21"/>
    </location>
    <ligand>
        <name>GTP</name>
        <dbReference type="ChEBI" id="CHEBI:37565"/>
    </ligand>
</feature>
<keyword evidence="3" id="KW-0694">RNA-binding</keyword>
<dbReference type="PROSITE" id="PS51722">
    <property type="entry name" value="G_TR_2"/>
    <property type="match status" value="1"/>
</dbReference>
<name>A0A1E3RJE3_9MYCO</name>
<keyword evidence="2 3" id="KW-0342">GTP-binding</keyword>
<dbReference type="HAMAP" id="MF_00849">
    <property type="entry name" value="BipA"/>
    <property type="match status" value="1"/>
</dbReference>
<keyword evidence="3" id="KW-0690">Ribosome biogenesis</keyword>
<comment type="subcellular location">
    <subcellularLocation>
        <location evidence="3">Cytoplasm</location>
    </subcellularLocation>
    <text evidence="3">Binds to ribosomes.</text>
</comment>
<dbReference type="Proteomes" id="UP000094243">
    <property type="component" value="Unassembled WGS sequence"/>
</dbReference>
<dbReference type="Gene3D" id="2.40.50.250">
    <property type="entry name" value="bipa protein"/>
    <property type="match status" value="1"/>
</dbReference>
<comment type="similarity">
    <text evidence="3">Belongs to the TRAFAC class translation factor GTPase superfamily. Classic translation factor GTPase family. BipA subfamily.</text>
</comment>
<dbReference type="InterPro" id="IPR000640">
    <property type="entry name" value="EFG_V-like"/>
</dbReference>
<dbReference type="PANTHER" id="PTHR42908:SF8">
    <property type="entry name" value="TR-TYPE G DOMAIN-CONTAINING PROTEIN"/>
    <property type="match status" value="1"/>
</dbReference>
<keyword evidence="3" id="KW-0378">Hydrolase</keyword>
<feature type="binding site" evidence="3">
    <location>
        <begin position="135"/>
        <end position="138"/>
    </location>
    <ligand>
        <name>GTP</name>
        <dbReference type="ChEBI" id="CHEBI:37565"/>
    </ligand>
</feature>
<dbReference type="Gene3D" id="3.30.70.240">
    <property type="match status" value="1"/>
</dbReference>
<evidence type="ECO:0000313" key="5">
    <source>
        <dbReference type="EMBL" id="ODQ89981.1"/>
    </source>
</evidence>
<dbReference type="SUPFAM" id="SSF50447">
    <property type="entry name" value="Translation proteins"/>
    <property type="match status" value="1"/>
</dbReference>
<dbReference type="PANTHER" id="PTHR42908">
    <property type="entry name" value="TRANSLATION ELONGATION FACTOR-RELATED"/>
    <property type="match status" value="1"/>
</dbReference>
<dbReference type="FunFam" id="2.40.50.250:FF:000001">
    <property type="entry name" value="GTP-binding protein TypA"/>
    <property type="match status" value="1"/>
</dbReference>
<dbReference type="InterPro" id="IPR048876">
    <property type="entry name" value="BipA_C"/>
</dbReference>
<dbReference type="Gene3D" id="3.30.70.870">
    <property type="entry name" value="Elongation Factor G (Translational Gtpase), domain 3"/>
    <property type="match status" value="1"/>
</dbReference>
<keyword evidence="6" id="KW-1185">Reference proteome</keyword>
<dbReference type="GO" id="GO:0000027">
    <property type="term" value="P:ribosomal large subunit assembly"/>
    <property type="evidence" value="ECO:0007669"/>
    <property type="project" value="UniProtKB-UniRule"/>
</dbReference>
<dbReference type="InterPro" id="IPR006298">
    <property type="entry name" value="BipA"/>
</dbReference>
<gene>
    <name evidence="3" type="primary">bipA</name>
    <name evidence="5" type="ORF">BHQ17_17635</name>
</gene>
<dbReference type="SUPFAM" id="SSF54980">
    <property type="entry name" value="EF-G C-terminal domain-like"/>
    <property type="match status" value="2"/>
</dbReference>
<proteinExistence type="inferred from homology"/>
<dbReference type="FunFam" id="3.40.50.300:FF:000463">
    <property type="entry name" value="GTP-binding protein TypA"/>
    <property type="match status" value="1"/>
</dbReference>
<dbReference type="GO" id="GO:0000049">
    <property type="term" value="F:tRNA binding"/>
    <property type="evidence" value="ECO:0007669"/>
    <property type="project" value="UniProtKB-KW"/>
</dbReference>
<dbReference type="NCBIfam" id="TIGR00231">
    <property type="entry name" value="small_GTP"/>
    <property type="match status" value="1"/>
</dbReference>
<keyword evidence="3" id="KW-0963">Cytoplasm</keyword>
<dbReference type="EMBL" id="MIGZ01000108">
    <property type="protein sequence ID" value="ODQ89981.1"/>
    <property type="molecule type" value="Genomic_DNA"/>
</dbReference>
<evidence type="ECO:0000259" key="4">
    <source>
        <dbReference type="PROSITE" id="PS51722"/>
    </source>
</evidence>
<dbReference type="InterPro" id="IPR047041">
    <property type="entry name" value="BipA_GTP-bd_dom"/>
</dbReference>
<dbReference type="PRINTS" id="PR00315">
    <property type="entry name" value="ELONGATNFCT"/>
</dbReference>
<protein>
    <recommendedName>
        <fullName evidence="3">Large ribosomal subunit assembly factor BipA</fullName>
        <ecNumber evidence="3">3.6.5.-</ecNumber>
    </recommendedName>
    <alternativeName>
        <fullName evidence="3">GTP-binding protein BipA</fullName>
    </alternativeName>
</protein>
<dbReference type="InterPro" id="IPR047042">
    <property type="entry name" value="BipA_II"/>
</dbReference>
<dbReference type="InterPro" id="IPR035651">
    <property type="entry name" value="BipA_V"/>
</dbReference>
<evidence type="ECO:0000313" key="6">
    <source>
        <dbReference type="Proteomes" id="UP000094243"/>
    </source>
</evidence>
<comment type="subunit">
    <text evidence="3">Monomer.</text>
</comment>
<dbReference type="GO" id="GO:0019843">
    <property type="term" value="F:rRNA binding"/>
    <property type="evidence" value="ECO:0007669"/>
    <property type="project" value="UniProtKB-KW"/>
</dbReference>
<dbReference type="InterPro" id="IPR000795">
    <property type="entry name" value="T_Tr_GTP-bd_dom"/>
</dbReference>
<dbReference type="InterPro" id="IPR009000">
    <property type="entry name" value="Transl_B-barrel_sf"/>
</dbReference>
<dbReference type="Pfam" id="PF00679">
    <property type="entry name" value="EFG_C"/>
    <property type="match status" value="1"/>
</dbReference>
<dbReference type="InterPro" id="IPR053905">
    <property type="entry name" value="EF-G-like_DII"/>
</dbReference>
<dbReference type="OrthoDB" id="9801472at2"/>
<dbReference type="GO" id="GO:1990904">
    <property type="term" value="C:ribonucleoprotein complex"/>
    <property type="evidence" value="ECO:0007669"/>
    <property type="project" value="TreeGrafter"/>
</dbReference>
<dbReference type="GO" id="GO:0005829">
    <property type="term" value="C:cytosol"/>
    <property type="evidence" value="ECO:0007669"/>
    <property type="project" value="TreeGrafter"/>
</dbReference>
<dbReference type="GO" id="GO:0005525">
    <property type="term" value="F:GTP binding"/>
    <property type="evidence" value="ECO:0007669"/>
    <property type="project" value="UniProtKB-UniRule"/>
</dbReference>
<dbReference type="FunFam" id="3.30.70.870:FF:000003">
    <property type="entry name" value="GTP-binding protein TypA"/>
    <property type="match status" value="1"/>
</dbReference>
<keyword evidence="1 3" id="KW-0547">Nucleotide-binding</keyword>
<dbReference type="AlphaFoldDB" id="A0A1E3RJE3"/>
<dbReference type="GO" id="GO:0003924">
    <property type="term" value="F:GTPase activity"/>
    <property type="evidence" value="ECO:0007669"/>
    <property type="project" value="UniProtKB-UniRule"/>
</dbReference>
<dbReference type="Pfam" id="PF22042">
    <property type="entry name" value="EF-G_D2"/>
    <property type="match status" value="1"/>
</dbReference>
<dbReference type="SMART" id="SM00838">
    <property type="entry name" value="EFG_C"/>
    <property type="match status" value="1"/>
</dbReference>
<dbReference type="InterPro" id="IPR027417">
    <property type="entry name" value="P-loop_NTPase"/>
</dbReference>
<reference evidence="6" key="1">
    <citation type="submission" date="2016-09" db="EMBL/GenBank/DDBJ databases">
        <authorList>
            <person name="Greninger A.L."/>
            <person name="Jerome K.R."/>
            <person name="Mcnair B."/>
            <person name="Wallis C."/>
            <person name="Fang F."/>
        </authorList>
    </citation>
    <scope>NUCLEOTIDE SEQUENCE [LARGE SCALE GENOMIC DNA]</scope>
    <source>
        <strain evidence="6">M7</strain>
    </source>
</reference>
<evidence type="ECO:0000256" key="1">
    <source>
        <dbReference type="ARBA" id="ARBA00022741"/>
    </source>
</evidence>
<dbReference type="InterPro" id="IPR042116">
    <property type="entry name" value="TypA/BipA_C"/>
</dbReference>
<comment type="caution">
    <text evidence="5">The sequence shown here is derived from an EMBL/GenBank/DDBJ whole genome shotgun (WGS) entry which is preliminary data.</text>
</comment>
<feature type="domain" description="Tr-type G" evidence="4">
    <location>
        <begin position="4"/>
        <end position="222"/>
    </location>
</feature>
<accession>A0A1E3RJE3</accession>
<keyword evidence="3" id="KW-0699">rRNA-binding</keyword>
<organism evidence="5 6">
    <name type="scientific">Mycolicibacterium holsaticum</name>
    <dbReference type="NCBI Taxonomy" id="152142"/>
    <lineage>
        <taxon>Bacteria</taxon>
        <taxon>Bacillati</taxon>
        <taxon>Actinomycetota</taxon>
        <taxon>Actinomycetes</taxon>
        <taxon>Mycobacteriales</taxon>
        <taxon>Mycobacteriaceae</taxon>
        <taxon>Mycolicibacterium</taxon>
    </lineage>
</organism>
<dbReference type="Gene3D" id="3.40.50.300">
    <property type="entry name" value="P-loop containing nucleotide triphosphate hydrolases"/>
    <property type="match status" value="1"/>
</dbReference>
<dbReference type="Pfam" id="PF21018">
    <property type="entry name" value="BipA_C"/>
    <property type="match status" value="1"/>
</dbReference>
<dbReference type="SUPFAM" id="SSF52540">
    <property type="entry name" value="P-loop containing nucleoside triphosphate hydrolases"/>
    <property type="match status" value="1"/>
</dbReference>
<comment type="catalytic activity">
    <reaction evidence="3">
        <text>GTP + H2O = GDP + phosphate + H(+)</text>
        <dbReference type="Rhea" id="RHEA:19669"/>
        <dbReference type="ChEBI" id="CHEBI:15377"/>
        <dbReference type="ChEBI" id="CHEBI:15378"/>
        <dbReference type="ChEBI" id="CHEBI:37565"/>
        <dbReference type="ChEBI" id="CHEBI:43474"/>
        <dbReference type="ChEBI" id="CHEBI:58189"/>
    </reaction>
</comment>